<evidence type="ECO:0000256" key="8">
    <source>
        <dbReference type="ARBA" id="ARBA00023136"/>
    </source>
</evidence>
<dbReference type="PANTHER" id="PTHR31425:SF35">
    <property type="entry name" value="MULTIPLE C2 DOMAIN AND TRANSMEMBRANE REGION PROTEIN 16"/>
    <property type="match status" value="1"/>
</dbReference>
<comment type="similarity">
    <text evidence="2">Belongs to the MCTP family.</text>
</comment>
<keyword evidence="3 11" id="KW-0812">Transmembrane</keyword>
<dbReference type="Pfam" id="PF00168">
    <property type="entry name" value="C2"/>
    <property type="match status" value="4"/>
</dbReference>
<keyword evidence="14" id="KW-1185">Reference proteome</keyword>
<feature type="domain" description="C2" evidence="12">
    <location>
        <begin position="272"/>
        <end position="391"/>
    </location>
</feature>
<gene>
    <name evidence="13" type="ORF">Ccrd_021717</name>
</gene>
<dbReference type="Pfam" id="PF01915">
    <property type="entry name" value="Glyco_hydro_3_C"/>
    <property type="match status" value="1"/>
</dbReference>
<dbReference type="InterPro" id="IPR002772">
    <property type="entry name" value="Glyco_hydro_3_C"/>
</dbReference>
<keyword evidence="6" id="KW-0106">Calcium</keyword>
<dbReference type="GO" id="GO:0005975">
    <property type="term" value="P:carbohydrate metabolic process"/>
    <property type="evidence" value="ECO:0007669"/>
    <property type="project" value="InterPro"/>
</dbReference>
<dbReference type="CDD" id="cd08379">
    <property type="entry name" value="C2D_MCTP_PRT_plant"/>
    <property type="match status" value="1"/>
</dbReference>
<feature type="domain" description="C2" evidence="12">
    <location>
        <begin position="425"/>
        <end position="542"/>
    </location>
</feature>
<keyword evidence="5" id="KW-0378">Hydrolase</keyword>
<comment type="subcellular location">
    <subcellularLocation>
        <location evidence="1">Membrane</location>
        <topology evidence="1">Multi-pass membrane protein</topology>
    </subcellularLocation>
</comment>
<evidence type="ECO:0000256" key="6">
    <source>
        <dbReference type="ARBA" id="ARBA00022837"/>
    </source>
</evidence>
<dbReference type="InterPro" id="IPR017853">
    <property type="entry name" value="GH"/>
</dbReference>
<dbReference type="InterPro" id="IPR047258">
    <property type="entry name" value="C2C_MCTP_PRT_plant"/>
</dbReference>
<protein>
    <submittedName>
        <fullName evidence="13">C2 calcium-dependent membrane targeting</fullName>
    </submittedName>
</protein>
<name>A0A118JZK8_CYNCS</name>
<dbReference type="InterPro" id="IPR047257">
    <property type="entry name" value="C2B_MCTP_PRT_plant"/>
</dbReference>
<dbReference type="FunFam" id="2.60.40.150:FF:000090">
    <property type="entry name" value="C2 domain-containing protein"/>
    <property type="match status" value="1"/>
</dbReference>
<dbReference type="InterPro" id="IPR013583">
    <property type="entry name" value="MCTP_C"/>
</dbReference>
<dbReference type="InterPro" id="IPR036881">
    <property type="entry name" value="Glyco_hydro_3_C_sf"/>
</dbReference>
<dbReference type="GO" id="GO:0016020">
    <property type="term" value="C:membrane"/>
    <property type="evidence" value="ECO:0007669"/>
    <property type="project" value="UniProtKB-SubCell"/>
</dbReference>
<dbReference type="SMART" id="SM00239">
    <property type="entry name" value="C2"/>
    <property type="match status" value="4"/>
</dbReference>
<dbReference type="PROSITE" id="PS50004">
    <property type="entry name" value="C2"/>
    <property type="match status" value="4"/>
</dbReference>
<evidence type="ECO:0000256" key="9">
    <source>
        <dbReference type="ARBA" id="ARBA00023295"/>
    </source>
</evidence>
<dbReference type="InterPro" id="IPR000008">
    <property type="entry name" value="C2_dom"/>
</dbReference>
<feature type="transmembrane region" description="Helical" evidence="11">
    <location>
        <begin position="836"/>
        <end position="862"/>
    </location>
</feature>
<evidence type="ECO:0000256" key="4">
    <source>
        <dbReference type="ARBA" id="ARBA00022737"/>
    </source>
</evidence>
<dbReference type="PRINTS" id="PR00133">
    <property type="entry name" value="GLHYDRLASE3"/>
</dbReference>
<dbReference type="FunFam" id="3.40.50.1700:FF:000002">
    <property type="entry name" value="Glycosyl hydrolase family protein"/>
    <property type="match status" value="1"/>
</dbReference>
<dbReference type="GO" id="GO:0004553">
    <property type="term" value="F:hydrolase activity, hydrolyzing O-glycosyl compounds"/>
    <property type="evidence" value="ECO:0007669"/>
    <property type="project" value="InterPro"/>
</dbReference>
<dbReference type="SUPFAM" id="SSF51445">
    <property type="entry name" value="(Trans)glycosidases"/>
    <property type="match status" value="1"/>
</dbReference>
<evidence type="ECO:0000256" key="2">
    <source>
        <dbReference type="ARBA" id="ARBA00007923"/>
    </source>
</evidence>
<proteinExistence type="inferred from homology"/>
<dbReference type="InterPro" id="IPR035892">
    <property type="entry name" value="C2_domain_sf"/>
</dbReference>
<sequence>MAAVRKLIVEVVDARNLVPKDGHGTSSPYVIVDFYGQRRKTRIVARDLNPVWNETLEFNVGKPSDVFGDMLEVDVNHDRNLGPTTRNNFLGRVRLNSRQFVKKGEEALIYYPLEKKHLFSWIQGEIGLKIYFVDEVAPNPAPPSPPPSEEVKAEPKSPEEVPDNQPKAKEEATSEAPPLTKKDKPNEEPAPEPEVAPPLEASGQDGEVSDEGLEPVQSSTPVKQERFDYGQLMTSRSMPEIRLGGEIPVGPQPIPRASSISSFTTDVSDRFPIERSSFDLVEKMHYLFVRVVKARSLPTPGNPVTKIVVSGCQVISKPARKTMYFEWDQTFAFRRDSHDSTAILEVSVWDPLVSSSMSDVAGHNFLGGICFDATEIPLRDPPDSPLAPQWYRLEGGGAHKGDLMLATWVGTQADESFPEAWKTDTAGNPGSRSKIYQSPKLWYLRAVIIEAQDVSLSSSFQIKAQFGFQVQKTKSIVTRNGSSSWNEDLMFVVAEPFTDQPLLLFLVEQRGPKESTVVGVASIPLASIERRVDDRVVVSRWLTFEDPNKEKRVYRGRVQLKVFFDGGYHVMDEAAHVCSDYRPTAKQLWKPPIGTVELGIIGCKNLLPMKSINGKGSTDAYAVAKYGNKWVRTRAISDNLDPKWNEQYTWRVYDPSTVLTIGVFDSWEAFGSDGQKESTRLDFRMGKVRIRISNLEMGKVYNNVYPLMLLNGAGLKKMGELEVAVRFVRMAPRLDFLNVYAQPLLPIMHHIKPIGVVQQEVLRTTAVKVIAAHLARSEPPLRREVVTYMLDADTHTFSMRKVRANWLRIINVLSGVIDMVKWFNDTRSWKNPTATVLVHVLLVMLVWFPDLIIPTLAFYVFVVGVWNYRFRSRSAPPHFDPKLSLAETIDGNELDEEFDTVPCTRSNETVRARYDKLRMLGARVQSVLGDIATQGERAQALVTWRDPHATVIFVGLCLLVAIILYLVPSKMVAMTFGFYYMRHPIFRDRMPSPALNFFRRLPSLSDRKCSHWSSIAAKLTLMGAKNMRKFWVFLMMVMWCWASMAEAEYMPYKDPKQPLGARINDLMKRMTLEEKIGQMTQIERSVASNEVIKKYLIGSVLSGGGSVPSKEATPETWVDMVNDFQKGSLSTRLGIPDPVLVKKIGAATALEVRATGIQYAFAPCIAVCRDPRWGRCFESYSEDPKIVRQMTEIIPGLQGEIPSGSEKGAPFVQGQQKVAACAKHYVGDGGTHLGTNEGNTIIDSKRFYSIHMPAYNDSIIKGVATIMTSYSSWNGVKMHANRNLVADYLKNKLNFKGFVISDWQGIDRITTPAHANYTFSILAGMNAGIDMFMVPLKYTEFIDGLTHLVEHKFIPMSRVDDAVERILRVKFTMGLFETPLADYSMAKYLGCQEHRDLAREAVRKTLVLLKNGKPSMQPLLPLPKKTSKILVAGSHANNIGYQCGGWTIEWQGLSGNVTAGTTILSAVESTVDPNTQVVYNENPNKDFLKSNTFDYAIVVVGEPPYAETFGDNSNLTIPEPGLSTIKDVCSSVKCVVVLITGRPVVVQPFVDTIDALVAAWLPGTEGQGVTDVLFGDYGFTGKLARTWFKSVDQLPMNVGDAHYDPLYPFGFGLTTAPTKTI</sequence>
<evidence type="ECO:0000256" key="3">
    <source>
        <dbReference type="ARBA" id="ARBA00022692"/>
    </source>
</evidence>
<dbReference type="EMBL" id="LEKV01003401">
    <property type="protein sequence ID" value="KVI00032.1"/>
    <property type="molecule type" value="Genomic_DNA"/>
</dbReference>
<evidence type="ECO:0000313" key="13">
    <source>
        <dbReference type="EMBL" id="KVI00032.1"/>
    </source>
</evidence>
<dbReference type="Gene3D" id="3.40.50.1700">
    <property type="entry name" value="Glycoside hydrolase family 3 C-terminal domain"/>
    <property type="match status" value="1"/>
</dbReference>
<dbReference type="InterPro" id="IPR047255">
    <property type="entry name" value="C2D_MCTP_PRT_plant"/>
</dbReference>
<feature type="domain" description="C2" evidence="12">
    <location>
        <begin position="577"/>
        <end position="705"/>
    </location>
</feature>
<feature type="transmembrane region" description="Helical" evidence="11">
    <location>
        <begin position="951"/>
        <end position="980"/>
    </location>
</feature>
<evidence type="ECO:0000313" key="14">
    <source>
        <dbReference type="Proteomes" id="UP000243975"/>
    </source>
</evidence>
<keyword evidence="9" id="KW-0326">Glycosidase</keyword>
<organism evidence="13 14">
    <name type="scientific">Cynara cardunculus var. scolymus</name>
    <name type="common">Globe artichoke</name>
    <name type="synonym">Cynara scolymus</name>
    <dbReference type="NCBI Taxonomy" id="59895"/>
    <lineage>
        <taxon>Eukaryota</taxon>
        <taxon>Viridiplantae</taxon>
        <taxon>Streptophyta</taxon>
        <taxon>Embryophyta</taxon>
        <taxon>Tracheophyta</taxon>
        <taxon>Spermatophyta</taxon>
        <taxon>Magnoliopsida</taxon>
        <taxon>eudicotyledons</taxon>
        <taxon>Gunneridae</taxon>
        <taxon>Pentapetalae</taxon>
        <taxon>asterids</taxon>
        <taxon>campanulids</taxon>
        <taxon>Asterales</taxon>
        <taxon>Asteraceae</taxon>
        <taxon>Carduoideae</taxon>
        <taxon>Cardueae</taxon>
        <taxon>Carduinae</taxon>
        <taxon>Cynara</taxon>
    </lineage>
</organism>
<dbReference type="SUPFAM" id="SSF49562">
    <property type="entry name" value="C2 domain (Calcium/lipid-binding domain, CaLB)"/>
    <property type="match status" value="4"/>
</dbReference>
<evidence type="ECO:0000256" key="5">
    <source>
        <dbReference type="ARBA" id="ARBA00022801"/>
    </source>
</evidence>
<evidence type="ECO:0000256" key="11">
    <source>
        <dbReference type="SAM" id="Phobius"/>
    </source>
</evidence>
<dbReference type="InterPro" id="IPR036962">
    <property type="entry name" value="Glyco_hydro_3_N_sf"/>
</dbReference>
<dbReference type="Pfam" id="PF00933">
    <property type="entry name" value="Glyco_hydro_3"/>
    <property type="match status" value="1"/>
</dbReference>
<comment type="caution">
    <text evidence="13">The sequence shown here is derived from an EMBL/GenBank/DDBJ whole genome shotgun (WGS) entry which is preliminary data.</text>
</comment>
<dbReference type="Gramene" id="KVI00032">
    <property type="protein sequence ID" value="KVI00032"/>
    <property type="gene ID" value="Ccrd_021717"/>
</dbReference>
<evidence type="ECO:0000256" key="1">
    <source>
        <dbReference type="ARBA" id="ARBA00004141"/>
    </source>
</evidence>
<dbReference type="Gene3D" id="2.60.40.150">
    <property type="entry name" value="C2 domain"/>
    <property type="match status" value="4"/>
</dbReference>
<dbReference type="Pfam" id="PF08372">
    <property type="entry name" value="PRT_C"/>
    <property type="match status" value="1"/>
</dbReference>
<dbReference type="InterPro" id="IPR001764">
    <property type="entry name" value="Glyco_hydro_3_N"/>
</dbReference>
<reference evidence="13 14" key="1">
    <citation type="journal article" date="2016" name="Sci. Rep.">
        <title>The genome sequence of the outbreeding globe artichoke constructed de novo incorporating a phase-aware low-pass sequencing strategy of F1 progeny.</title>
        <authorList>
            <person name="Scaglione D."/>
            <person name="Reyes-Chin-Wo S."/>
            <person name="Acquadro A."/>
            <person name="Froenicke L."/>
            <person name="Portis E."/>
            <person name="Beitel C."/>
            <person name="Tirone M."/>
            <person name="Mauro R."/>
            <person name="Lo Monaco A."/>
            <person name="Mauromicale G."/>
            <person name="Faccioli P."/>
            <person name="Cattivelli L."/>
            <person name="Rieseberg L."/>
            <person name="Michelmore R."/>
            <person name="Lanteri S."/>
        </authorList>
    </citation>
    <scope>NUCLEOTIDE SEQUENCE [LARGE SCALE GENOMIC DNA]</scope>
    <source>
        <strain evidence="13">2C</strain>
    </source>
</reference>
<dbReference type="Gene3D" id="3.20.20.300">
    <property type="entry name" value="Glycoside hydrolase, family 3, N-terminal domain"/>
    <property type="match status" value="2"/>
</dbReference>
<evidence type="ECO:0000256" key="10">
    <source>
        <dbReference type="SAM" id="MobiDB-lite"/>
    </source>
</evidence>
<dbReference type="InterPro" id="IPR047259">
    <property type="entry name" value="QUIRKY-like"/>
</dbReference>
<keyword evidence="8 11" id="KW-0472">Membrane</keyword>
<dbReference type="CDD" id="cd04022">
    <property type="entry name" value="C2A_MCTP_PRT_plant"/>
    <property type="match status" value="1"/>
</dbReference>
<feature type="domain" description="C2" evidence="12">
    <location>
        <begin position="1"/>
        <end position="110"/>
    </location>
</feature>
<keyword evidence="4" id="KW-0677">Repeat</keyword>
<feature type="compositionally biased region" description="Basic and acidic residues" evidence="10">
    <location>
        <begin position="149"/>
        <end position="159"/>
    </location>
</feature>
<dbReference type="SUPFAM" id="SSF52279">
    <property type="entry name" value="Beta-D-glucan exohydrolase, C-terminal domain"/>
    <property type="match status" value="1"/>
</dbReference>
<dbReference type="PANTHER" id="PTHR31425">
    <property type="entry name" value="PHOSPHORIBOSYLANTHRANILATE TRANSFERASE ISOFORM 1"/>
    <property type="match status" value="1"/>
</dbReference>
<dbReference type="CDD" id="cd08378">
    <property type="entry name" value="C2B_MCTP_PRT_plant"/>
    <property type="match status" value="1"/>
</dbReference>
<feature type="region of interest" description="Disordered" evidence="10">
    <location>
        <begin position="140"/>
        <end position="226"/>
    </location>
</feature>
<evidence type="ECO:0000256" key="7">
    <source>
        <dbReference type="ARBA" id="ARBA00022989"/>
    </source>
</evidence>
<evidence type="ECO:0000259" key="12">
    <source>
        <dbReference type="PROSITE" id="PS50004"/>
    </source>
</evidence>
<dbReference type="CDD" id="cd04019">
    <property type="entry name" value="C2C_MCTP_PRT_plant"/>
    <property type="match status" value="1"/>
</dbReference>
<accession>A0A118JZK8</accession>
<dbReference type="Proteomes" id="UP000243975">
    <property type="component" value="Unassembled WGS sequence"/>
</dbReference>
<keyword evidence="7 11" id="KW-1133">Transmembrane helix</keyword>